<feature type="region of interest" description="Disordered" evidence="1">
    <location>
        <begin position="179"/>
        <end position="221"/>
    </location>
</feature>
<organism evidence="2 3">
    <name type="scientific">Colletotrichum incanum</name>
    <name type="common">Soybean anthracnose fungus</name>
    <dbReference type="NCBI Taxonomy" id="1573173"/>
    <lineage>
        <taxon>Eukaryota</taxon>
        <taxon>Fungi</taxon>
        <taxon>Dikarya</taxon>
        <taxon>Ascomycota</taxon>
        <taxon>Pezizomycotina</taxon>
        <taxon>Sordariomycetes</taxon>
        <taxon>Hypocreomycetidae</taxon>
        <taxon>Glomerellales</taxon>
        <taxon>Glomerellaceae</taxon>
        <taxon>Colletotrichum</taxon>
        <taxon>Colletotrichum spaethianum species complex</taxon>
    </lineage>
</organism>
<feature type="compositionally biased region" description="Polar residues" evidence="1">
    <location>
        <begin position="997"/>
        <end position="1012"/>
    </location>
</feature>
<feature type="compositionally biased region" description="Pro residues" evidence="1">
    <location>
        <begin position="1153"/>
        <end position="1173"/>
    </location>
</feature>
<dbReference type="Proteomes" id="UP000076584">
    <property type="component" value="Unassembled WGS sequence"/>
</dbReference>
<evidence type="ECO:0000256" key="1">
    <source>
        <dbReference type="SAM" id="MobiDB-lite"/>
    </source>
</evidence>
<feature type="compositionally biased region" description="Polar residues" evidence="1">
    <location>
        <begin position="935"/>
        <end position="948"/>
    </location>
</feature>
<feature type="region of interest" description="Disordered" evidence="1">
    <location>
        <begin position="1"/>
        <end position="123"/>
    </location>
</feature>
<comment type="caution">
    <text evidence="2">The sequence shown here is derived from an EMBL/GenBank/DDBJ whole genome shotgun (WGS) entry which is preliminary data.</text>
</comment>
<keyword evidence="3" id="KW-1185">Reference proteome</keyword>
<feature type="region of interest" description="Disordered" evidence="1">
    <location>
        <begin position="275"/>
        <end position="313"/>
    </location>
</feature>
<dbReference type="EMBL" id="LFIW01001378">
    <property type="protein sequence ID" value="KZL82640.1"/>
    <property type="molecule type" value="Genomic_DNA"/>
</dbReference>
<feature type="region of interest" description="Disordered" evidence="1">
    <location>
        <begin position="835"/>
        <end position="875"/>
    </location>
</feature>
<feature type="compositionally biased region" description="Low complexity" evidence="1">
    <location>
        <begin position="1072"/>
        <end position="1083"/>
    </location>
</feature>
<feature type="compositionally biased region" description="Low complexity" evidence="1">
    <location>
        <begin position="631"/>
        <end position="644"/>
    </location>
</feature>
<sequence length="1394" mass="151638">MASKSKSKDGNDSRHAPRQPHSDDTPPHTPNPNHQVSSVIQSRIRHSSRGSSESGRSAHFSGLLRRSHPRPAPIKVPQLTHETPPPTGTGEGSPPPPLPTPLLAGCPGREISGAKSDGRGLTCDFEEPPVLDCPDDLSKTEFHEHPLAHHIELEKGWEKHQLALYGLILPAKVDNGTPTYTWESDPEEQEEAGLNKASVLTKDAKTPAKPPAPSERPRTPSNILHKVKSFANFVATSDLEKDMPELPTLKELLDQFGLPPATVTEPAPRIFLRPTRSSSSLRHRTPLRSVPSATKLKIKRSTGIDKSQISDPVAPEEMRRVGLDFSQAVVQRRGTADSERIPTYATSLRSHSNLISPSMSSNLPFYLLQPQHPTVYFGKNEAPPKFRLAPPRLSPMEYVRQYLIAKAKADKEEVDCTVCKPTLIWTWTEDYKEFLLLPRIPKGIQRNFLLDDGKDWKRSDLLKSGSAVNSNDDAKTRSFTPLPLNLAPSSPLLPPRFFGDSLSPSLSTHSRGMSVGSFILDRPLATESKSLHKSAKSLLTDLSASTISENPDFFVAVHADSESEFTRSLPFPSTPSSSFRRDPGPRQHHLIAYERAASATSPKNTLTATLADSRVSEQSSRDTNRTAGVPADAAATRPSSAASSQRTITATSTPVSTEETLQNFTAPPPETTMDRRRRQAAVIQMSRPDSALSYRTVIGPNSPILTVERDENNVSPSNADYDGLPSAPVSPLSSSPSSAQTKFVAPLQVTRTLGTHNTLDDAQTQQPIDETFVESISDDGAEFADTSSVYSQDSVITVVRYSVAERRHTPLDFMSQARTNGENGQEDLFPRQPESLSLSVTRSQARTSQQAPVLPPLSYIPNTQSAHPHASSGPLQEYNIDRRSQAPSSSISTVSTSVTSSIAEQRDRFSTASEASAGSQSLTSVSTSKSRRSQTPISVPNSLPGRSTTSKHVRSSHIEGSSPKAPSNTSHPSKNISRLPALTLVAESPSPSLGIGLSTTSPAVSSTSQSRQKPLPKRPDSIEKDAVTKAIESRNTDLPPLHVRRRRAVDNLAYIPASQIYPKPLRISAMKSPSPASTTPPGSRFASGTSTKTVVRSASNLITDVNAEVHREMEEVLSPRTVATRAASKSAEEREDIDTPTRRPPRQLRSLPKPVPWSPPIHPPPNKPLPPIPQKMKAPSDAPPHMSVDANHEPGPVVSLSSPTSAQAPAPPRPSPSVTTSTPDFYDPYPPPRVIWTNGDVTVSDFSIPKRAVRPVTSMVAISPRPTTLMDQRQQIRRPESAANLQRLGPAVTPSQSRLLGKVVSMAELKQQREAGFSDGSGSDEAIGLTTFLREDIAAAPASAKERAEKKGKDDKSEKPKKLEKFEKPDKSNEGSRKNFFGKLFRRNRKYGEK</sequence>
<feature type="compositionally biased region" description="Basic residues" evidence="1">
    <location>
        <begin position="1384"/>
        <end position="1394"/>
    </location>
</feature>
<feature type="compositionally biased region" description="Polar residues" evidence="1">
    <location>
        <begin position="645"/>
        <end position="665"/>
    </location>
</feature>
<feature type="compositionally biased region" description="Low complexity" evidence="1">
    <location>
        <begin position="915"/>
        <end position="928"/>
    </location>
</feature>
<feature type="compositionally biased region" description="Pro residues" evidence="1">
    <location>
        <begin position="83"/>
        <end position="100"/>
    </location>
</feature>
<feature type="compositionally biased region" description="Polar residues" evidence="1">
    <location>
        <begin position="835"/>
        <end position="851"/>
    </location>
</feature>
<feature type="region of interest" description="Disordered" evidence="1">
    <location>
        <begin position="1265"/>
        <end position="1296"/>
    </location>
</feature>
<reference evidence="2 3" key="1">
    <citation type="submission" date="2015-06" db="EMBL/GenBank/DDBJ databases">
        <title>Survival trade-offs in plant roots during colonization by closely related pathogenic and mutualistic fungi.</title>
        <authorList>
            <person name="Hacquard S."/>
            <person name="Kracher B."/>
            <person name="Hiruma K."/>
            <person name="Weinman A."/>
            <person name="Muench P."/>
            <person name="Garrido Oter R."/>
            <person name="Ver Loren van Themaat E."/>
            <person name="Dallerey J.-F."/>
            <person name="Damm U."/>
            <person name="Henrissat B."/>
            <person name="Lespinet O."/>
            <person name="Thon M."/>
            <person name="Kemen E."/>
            <person name="McHardy A.C."/>
            <person name="Schulze-Lefert P."/>
            <person name="O'Connell R.J."/>
        </authorList>
    </citation>
    <scope>NUCLEOTIDE SEQUENCE [LARGE SCALE GENOMIC DNA]</scope>
    <source>
        <strain evidence="2 3">MAFF 238704</strain>
    </source>
</reference>
<feature type="compositionally biased region" description="Basic and acidic residues" evidence="1">
    <location>
        <begin position="1344"/>
        <end position="1377"/>
    </location>
</feature>
<feature type="region of interest" description="Disordered" evidence="1">
    <location>
        <begin position="1338"/>
        <end position="1394"/>
    </location>
</feature>
<feature type="compositionally biased region" description="Low complexity" evidence="1">
    <location>
        <begin position="566"/>
        <end position="578"/>
    </location>
</feature>
<feature type="compositionally biased region" description="Polar residues" evidence="1">
    <location>
        <begin position="31"/>
        <end position="41"/>
    </location>
</feature>
<feature type="region of interest" description="Disordered" evidence="1">
    <location>
        <begin position="905"/>
        <end position="975"/>
    </location>
</feature>
<feature type="region of interest" description="Disordered" evidence="1">
    <location>
        <begin position="993"/>
        <end position="1020"/>
    </location>
</feature>
<feature type="region of interest" description="Disordered" evidence="1">
    <location>
        <begin position="1069"/>
        <end position="1092"/>
    </location>
</feature>
<protein>
    <submittedName>
        <fullName evidence="2">Uncharacterized protein</fullName>
    </submittedName>
</protein>
<evidence type="ECO:0000313" key="3">
    <source>
        <dbReference type="Proteomes" id="UP000076584"/>
    </source>
</evidence>
<dbReference type="STRING" id="1573173.A0A167CIM1"/>
<accession>A0A167CIM1</accession>
<feature type="compositionally biased region" description="Basic and acidic residues" evidence="1">
    <location>
        <begin position="1"/>
        <end position="26"/>
    </location>
</feature>
<feature type="region of interest" description="Disordered" evidence="1">
    <location>
        <begin position="1112"/>
        <end position="1225"/>
    </location>
</feature>
<feature type="region of interest" description="Disordered" evidence="1">
    <location>
        <begin position="707"/>
        <end position="741"/>
    </location>
</feature>
<feature type="compositionally biased region" description="Low complexity" evidence="1">
    <location>
        <begin position="724"/>
        <end position="739"/>
    </location>
</feature>
<evidence type="ECO:0000313" key="2">
    <source>
        <dbReference type="EMBL" id="KZL82640.1"/>
    </source>
</evidence>
<feature type="region of interest" description="Disordered" evidence="1">
    <location>
        <begin position="565"/>
        <end position="687"/>
    </location>
</feature>
<feature type="compositionally biased region" description="Low complexity" evidence="1">
    <location>
        <begin position="1199"/>
        <end position="1208"/>
    </location>
</feature>
<gene>
    <name evidence="2" type="ORF">CI238_04144</name>
</gene>
<feature type="compositionally biased region" description="Polar residues" evidence="1">
    <location>
        <begin position="964"/>
        <end position="975"/>
    </location>
</feature>
<proteinExistence type="predicted"/>
<name>A0A167CIM1_COLIC</name>
<feature type="compositionally biased region" description="Polar residues" evidence="1">
    <location>
        <begin position="598"/>
        <end position="610"/>
    </location>
</feature>